<dbReference type="Pfam" id="PF01494">
    <property type="entry name" value="FAD_binding_3"/>
    <property type="match status" value="1"/>
</dbReference>
<dbReference type="EMBL" id="VOKX01000032">
    <property type="protein sequence ID" value="KAB7843579.1"/>
    <property type="molecule type" value="Genomic_DNA"/>
</dbReference>
<keyword evidence="4" id="KW-0503">Monooxygenase</keyword>
<dbReference type="Proteomes" id="UP000327000">
    <property type="component" value="Unassembled WGS sequence"/>
</dbReference>
<dbReference type="RefSeq" id="WP_004950068.1">
    <property type="nucleotide sequence ID" value="NZ_JBFADJ010000062.1"/>
</dbReference>
<dbReference type="NCBIfam" id="NF006091">
    <property type="entry name" value="PRK08243.1"/>
    <property type="match status" value="1"/>
</dbReference>
<feature type="domain" description="FAD-binding" evidence="3">
    <location>
        <begin position="2"/>
        <end position="343"/>
    </location>
</feature>
<evidence type="ECO:0000256" key="1">
    <source>
        <dbReference type="ARBA" id="ARBA00023002"/>
    </source>
</evidence>
<organism evidence="4 5">
    <name type="scientific">Streptomyces mobaraensis</name>
    <name type="common">Streptoverticillium mobaraense</name>
    <dbReference type="NCBI Taxonomy" id="35621"/>
    <lineage>
        <taxon>Bacteria</taxon>
        <taxon>Bacillati</taxon>
        <taxon>Actinomycetota</taxon>
        <taxon>Actinomycetes</taxon>
        <taxon>Kitasatosporales</taxon>
        <taxon>Streptomycetaceae</taxon>
        <taxon>Streptomyces</taxon>
    </lineage>
</organism>
<comment type="caution">
    <text evidence="4">The sequence shown here is derived from an EMBL/GenBank/DDBJ whole genome shotgun (WGS) entry which is preliminary data.</text>
</comment>
<dbReference type="GO" id="GO:0071949">
    <property type="term" value="F:FAD binding"/>
    <property type="evidence" value="ECO:0007669"/>
    <property type="project" value="InterPro"/>
</dbReference>
<keyword evidence="1" id="KW-0560">Oxidoreductase</keyword>
<dbReference type="InterPro" id="IPR036188">
    <property type="entry name" value="FAD/NAD-bd_sf"/>
</dbReference>
<dbReference type="InterPro" id="IPR050631">
    <property type="entry name" value="PheA/TfdB_FAD_monoxygenase"/>
</dbReference>
<dbReference type="Gene3D" id="3.30.9.10">
    <property type="entry name" value="D-Amino Acid Oxidase, subunit A, domain 2"/>
    <property type="match status" value="1"/>
</dbReference>
<sequence>MRTTVGIIGAGPAGLLLARLLRRAGVDCVVLEARDREYVERRQRAALLEQGAVDVLRACGAADRLDREGVRHDGFELRHRGRRHRFGVAALTGGRANTLYPQTEIVKDLIALVTADGTPLLFDSPVTAVEGLDGDRPVLRYTRDGGEETLECSYVAGCDGSFGAARRALLATGAARLHERGYPYAWLGVFADAPPASDELILSGHERGFALHSMRSPEVSRHYLQVPAGTAPEDWPDDRIWAELDARLAVPGSPLHHGPVTAKSVIPLRGQVVEPMRYGRLLLAGDAAHLVPPTGAKGLNLAFADVVTMARGLAHRRRTGSTALLDRYSELCLRRVWQVQEFSHAMTLLLHAAPDTDAATDAYEHRLRTARLDRLTAPTAAAAEFAENYAGLPMDAPLI</sequence>
<dbReference type="SUPFAM" id="SSF54373">
    <property type="entry name" value="FAD-linked reductases, C-terminal domain"/>
    <property type="match status" value="1"/>
</dbReference>
<gene>
    <name evidence="4" type="ORF">FRZ00_16520</name>
</gene>
<evidence type="ECO:0000313" key="4">
    <source>
        <dbReference type="EMBL" id="KAB7843579.1"/>
    </source>
</evidence>
<dbReference type="PANTHER" id="PTHR43476">
    <property type="entry name" value="3-(3-HYDROXY-PHENYL)PROPIONATE/3-HYDROXYCINNAMIC ACID HYDROXYLASE"/>
    <property type="match status" value="1"/>
</dbReference>
<dbReference type="PRINTS" id="PR00420">
    <property type="entry name" value="RNGMNOXGNASE"/>
</dbReference>
<evidence type="ECO:0000256" key="2">
    <source>
        <dbReference type="ARBA" id="ARBA00023027"/>
    </source>
</evidence>
<dbReference type="SUPFAM" id="SSF51905">
    <property type="entry name" value="FAD/NAD(P)-binding domain"/>
    <property type="match status" value="1"/>
</dbReference>
<accession>A0A5N5W6Q6</accession>
<keyword evidence="2" id="KW-0520">NAD</keyword>
<dbReference type="AlphaFoldDB" id="A0A5N5W6Q6"/>
<reference evidence="4 5" key="1">
    <citation type="journal article" date="2019" name="Microb. Cell Fact.">
        <title>Exploring novel herbicidin analogues by transcriptional regulator overexpression and MS/MS molecular networking.</title>
        <authorList>
            <person name="Shi Y."/>
            <person name="Gu R."/>
            <person name="Li Y."/>
            <person name="Wang X."/>
            <person name="Ren W."/>
            <person name="Li X."/>
            <person name="Wang L."/>
            <person name="Xie Y."/>
            <person name="Hong B."/>
        </authorList>
    </citation>
    <scope>NUCLEOTIDE SEQUENCE [LARGE SCALE GENOMIC DNA]</scope>
    <source>
        <strain evidence="4 5">US-43</strain>
    </source>
</reference>
<dbReference type="GO" id="GO:0004497">
    <property type="term" value="F:monooxygenase activity"/>
    <property type="evidence" value="ECO:0007669"/>
    <property type="project" value="UniProtKB-KW"/>
</dbReference>
<dbReference type="OrthoDB" id="9791689at2"/>
<dbReference type="InterPro" id="IPR002938">
    <property type="entry name" value="FAD-bd"/>
</dbReference>
<evidence type="ECO:0000313" key="5">
    <source>
        <dbReference type="Proteomes" id="UP000327000"/>
    </source>
</evidence>
<proteinExistence type="predicted"/>
<dbReference type="PANTHER" id="PTHR43476:SF4">
    <property type="entry name" value="BLR0106 PROTEIN"/>
    <property type="match status" value="1"/>
</dbReference>
<protein>
    <submittedName>
        <fullName evidence="4">4-hydroxybenzoate 3-monooxygenase</fullName>
    </submittedName>
</protein>
<dbReference type="Gene3D" id="3.50.50.60">
    <property type="entry name" value="FAD/NAD(P)-binding domain"/>
    <property type="match status" value="1"/>
</dbReference>
<evidence type="ECO:0000259" key="3">
    <source>
        <dbReference type="Pfam" id="PF01494"/>
    </source>
</evidence>
<name>A0A5N5W6Q6_STRMB</name>
<keyword evidence="5" id="KW-1185">Reference proteome</keyword>